<name>A0A1B6DXV4_9HEMI</name>
<dbReference type="SUPFAM" id="SSF57667">
    <property type="entry name" value="beta-beta-alpha zinc fingers"/>
    <property type="match status" value="1"/>
</dbReference>
<dbReference type="PROSITE" id="PS50157">
    <property type="entry name" value="ZINC_FINGER_C2H2_2"/>
    <property type="match status" value="2"/>
</dbReference>
<sequence>EVFMAASNAVNAQRDAQANSNPVLTRIRSADIQEKSNSHNTNTEPYSCTKCGKCYSYSSSLKRHVTFECDKEPQFVCPYCSQRMKQKSYLYTHIRKFHLK</sequence>
<feature type="domain" description="C2H2-type" evidence="9">
    <location>
        <begin position="75"/>
        <end position="100"/>
    </location>
</feature>
<evidence type="ECO:0000313" key="10">
    <source>
        <dbReference type="EMBL" id="JAS30487.1"/>
    </source>
</evidence>
<dbReference type="AlphaFoldDB" id="A0A1B6DXV4"/>
<evidence type="ECO:0000256" key="4">
    <source>
        <dbReference type="ARBA" id="ARBA00022771"/>
    </source>
</evidence>
<dbReference type="GO" id="GO:0005634">
    <property type="term" value="C:nucleus"/>
    <property type="evidence" value="ECO:0007669"/>
    <property type="project" value="UniProtKB-SubCell"/>
</dbReference>
<keyword evidence="7" id="KW-0539">Nucleus</keyword>
<evidence type="ECO:0000259" key="9">
    <source>
        <dbReference type="PROSITE" id="PS50157"/>
    </source>
</evidence>
<dbReference type="GO" id="GO:0008270">
    <property type="term" value="F:zinc ion binding"/>
    <property type="evidence" value="ECO:0007669"/>
    <property type="project" value="UniProtKB-KW"/>
</dbReference>
<keyword evidence="2" id="KW-0479">Metal-binding</keyword>
<evidence type="ECO:0000256" key="8">
    <source>
        <dbReference type="PROSITE-ProRule" id="PRU00042"/>
    </source>
</evidence>
<dbReference type="GO" id="GO:0003700">
    <property type="term" value="F:DNA-binding transcription factor activity"/>
    <property type="evidence" value="ECO:0007669"/>
    <property type="project" value="TreeGrafter"/>
</dbReference>
<proteinExistence type="predicted"/>
<organism evidence="10">
    <name type="scientific">Clastoptera arizonana</name>
    <name type="common">Arizona spittle bug</name>
    <dbReference type="NCBI Taxonomy" id="38151"/>
    <lineage>
        <taxon>Eukaryota</taxon>
        <taxon>Metazoa</taxon>
        <taxon>Ecdysozoa</taxon>
        <taxon>Arthropoda</taxon>
        <taxon>Hexapoda</taxon>
        <taxon>Insecta</taxon>
        <taxon>Pterygota</taxon>
        <taxon>Neoptera</taxon>
        <taxon>Paraneoptera</taxon>
        <taxon>Hemiptera</taxon>
        <taxon>Auchenorrhyncha</taxon>
        <taxon>Cercopoidea</taxon>
        <taxon>Clastopteridae</taxon>
        <taxon>Clastoptera</taxon>
    </lineage>
</organism>
<evidence type="ECO:0000256" key="7">
    <source>
        <dbReference type="ARBA" id="ARBA00023242"/>
    </source>
</evidence>
<dbReference type="GO" id="GO:0006357">
    <property type="term" value="P:regulation of transcription by RNA polymerase II"/>
    <property type="evidence" value="ECO:0007669"/>
    <property type="project" value="TreeGrafter"/>
</dbReference>
<evidence type="ECO:0000256" key="6">
    <source>
        <dbReference type="ARBA" id="ARBA00023125"/>
    </source>
</evidence>
<gene>
    <name evidence="10" type="ORF">g.44723</name>
</gene>
<comment type="subcellular location">
    <subcellularLocation>
        <location evidence="1">Nucleus</location>
    </subcellularLocation>
</comment>
<dbReference type="InterPro" id="IPR013087">
    <property type="entry name" value="Znf_C2H2_type"/>
</dbReference>
<dbReference type="Gene3D" id="3.30.160.60">
    <property type="entry name" value="Classic Zinc Finger"/>
    <property type="match status" value="2"/>
</dbReference>
<evidence type="ECO:0000256" key="2">
    <source>
        <dbReference type="ARBA" id="ARBA00022723"/>
    </source>
</evidence>
<keyword evidence="3" id="KW-0677">Repeat</keyword>
<evidence type="ECO:0000256" key="1">
    <source>
        <dbReference type="ARBA" id="ARBA00004123"/>
    </source>
</evidence>
<dbReference type="Pfam" id="PF00096">
    <property type="entry name" value="zf-C2H2"/>
    <property type="match status" value="2"/>
</dbReference>
<evidence type="ECO:0000256" key="5">
    <source>
        <dbReference type="ARBA" id="ARBA00022833"/>
    </source>
</evidence>
<keyword evidence="5" id="KW-0862">Zinc</keyword>
<feature type="non-terminal residue" evidence="10">
    <location>
        <position position="1"/>
    </location>
</feature>
<protein>
    <recommendedName>
        <fullName evidence="9">C2H2-type domain-containing protein</fullName>
    </recommendedName>
</protein>
<dbReference type="PANTHER" id="PTHR24404:SF114">
    <property type="entry name" value="KLUMPFUSS, ISOFORM B-RELATED"/>
    <property type="match status" value="1"/>
</dbReference>
<keyword evidence="6" id="KW-0238">DNA-binding</keyword>
<reference evidence="10" key="1">
    <citation type="submission" date="2015-12" db="EMBL/GenBank/DDBJ databases">
        <title>De novo transcriptome assembly of four potential Pierce s Disease insect vectors from Arizona vineyards.</title>
        <authorList>
            <person name="Tassone E.E."/>
        </authorList>
    </citation>
    <scope>NUCLEOTIDE SEQUENCE</scope>
</reference>
<dbReference type="GO" id="GO:0000978">
    <property type="term" value="F:RNA polymerase II cis-regulatory region sequence-specific DNA binding"/>
    <property type="evidence" value="ECO:0007669"/>
    <property type="project" value="TreeGrafter"/>
</dbReference>
<dbReference type="SMART" id="SM00355">
    <property type="entry name" value="ZnF_C2H2"/>
    <property type="match status" value="2"/>
</dbReference>
<dbReference type="InterPro" id="IPR050589">
    <property type="entry name" value="Ikaros_C2H2-ZF"/>
</dbReference>
<keyword evidence="4 8" id="KW-0863">Zinc-finger</keyword>
<dbReference type="FunFam" id="3.30.160.60:FF:000100">
    <property type="entry name" value="Zinc finger 45-like"/>
    <property type="match status" value="1"/>
</dbReference>
<feature type="domain" description="C2H2-type" evidence="9">
    <location>
        <begin position="46"/>
        <end position="73"/>
    </location>
</feature>
<evidence type="ECO:0000256" key="3">
    <source>
        <dbReference type="ARBA" id="ARBA00022737"/>
    </source>
</evidence>
<dbReference type="InterPro" id="IPR036236">
    <property type="entry name" value="Znf_C2H2_sf"/>
</dbReference>
<dbReference type="PANTHER" id="PTHR24404">
    <property type="entry name" value="ZINC FINGER PROTEIN"/>
    <property type="match status" value="1"/>
</dbReference>
<dbReference type="PROSITE" id="PS00028">
    <property type="entry name" value="ZINC_FINGER_C2H2_1"/>
    <property type="match status" value="1"/>
</dbReference>
<dbReference type="EMBL" id="GEDC01006811">
    <property type="protein sequence ID" value="JAS30487.1"/>
    <property type="molecule type" value="Transcribed_RNA"/>
</dbReference>
<accession>A0A1B6DXV4</accession>